<sequence length="226" mass="24895">MAVPMRHTSAAILQKTIWVDKELRPHDVLKTYEMESHTDGSATLHVNMRATTLRHLRLALNAFLEDAALILRAMDTFERPDAEHAHAQGPLEHGSVGIAGGMPHETQKQQVPTAKSGHPAYPAVELLCEKYPVQRAALFQTFVDLQYAAAWCDLRAVDIPRDIQGDVYTFGGKGWAMLIGFAPDSTVPQSVLPMAIEQAFTTSMIADLFASLPEDVVQTHILLAMI</sequence>
<dbReference type="SUPFAM" id="SSF53032">
    <property type="entry name" value="tRNA-intron endonuclease catalytic domain-like"/>
    <property type="match status" value="1"/>
</dbReference>
<proteinExistence type="inferred from homology"/>
<evidence type="ECO:0000256" key="1">
    <source>
        <dbReference type="ARBA" id="ARBA00007073"/>
    </source>
</evidence>
<protein>
    <submittedName>
        <fullName evidence="3">Uncharacterized protein</fullName>
    </submittedName>
</protein>
<dbReference type="Pfam" id="PF09341">
    <property type="entry name" value="Pcc1"/>
    <property type="match status" value="1"/>
</dbReference>
<keyword evidence="4" id="KW-1185">Reference proteome</keyword>
<comment type="similarity">
    <text evidence="1">Belongs to the CTAG/PCC1 family.</text>
</comment>
<evidence type="ECO:0000313" key="4">
    <source>
        <dbReference type="Proteomes" id="UP000232875"/>
    </source>
</evidence>
<reference evidence="3 4" key="1">
    <citation type="submission" date="2017-10" db="EMBL/GenBank/DDBJ databases">
        <title>A novel species of cold-tolerant Malassezia isolated from bats.</title>
        <authorList>
            <person name="Lorch J.M."/>
            <person name="Palmer J.M."/>
            <person name="Vanderwolf K.J."/>
            <person name="Schmidt K.Z."/>
            <person name="Verant M.L."/>
            <person name="Weller T.J."/>
            <person name="Blehert D.S."/>
        </authorList>
    </citation>
    <scope>NUCLEOTIDE SEQUENCE [LARGE SCALE GENOMIC DNA]</scope>
    <source>
        <strain evidence="3 4">NWHC:44797-103</strain>
    </source>
</reference>
<dbReference type="InterPro" id="IPR036167">
    <property type="entry name" value="tRNA_intron_Endo_cat-like_sf"/>
</dbReference>
<dbReference type="EMBL" id="KZ454987">
    <property type="protein sequence ID" value="PKI85476.1"/>
    <property type="molecule type" value="Genomic_DNA"/>
</dbReference>
<dbReference type="STRING" id="2020962.A0A2N1JG17"/>
<dbReference type="Gene3D" id="3.40.1350.10">
    <property type="match status" value="1"/>
</dbReference>
<dbReference type="GO" id="GO:0003676">
    <property type="term" value="F:nucleic acid binding"/>
    <property type="evidence" value="ECO:0007669"/>
    <property type="project" value="InterPro"/>
</dbReference>
<dbReference type="AlphaFoldDB" id="A0A2N1JG17"/>
<accession>A0A2N1JG17</accession>
<name>A0A2N1JG17_9BASI</name>
<dbReference type="InterPro" id="IPR015419">
    <property type="entry name" value="CTAG/Pcc1"/>
</dbReference>
<evidence type="ECO:0000256" key="2">
    <source>
        <dbReference type="SAM" id="MobiDB-lite"/>
    </source>
</evidence>
<organism evidence="3 4">
    <name type="scientific">Malassezia vespertilionis</name>
    <dbReference type="NCBI Taxonomy" id="2020962"/>
    <lineage>
        <taxon>Eukaryota</taxon>
        <taxon>Fungi</taxon>
        <taxon>Dikarya</taxon>
        <taxon>Basidiomycota</taxon>
        <taxon>Ustilaginomycotina</taxon>
        <taxon>Malasseziomycetes</taxon>
        <taxon>Malasseziales</taxon>
        <taxon>Malasseziaceae</taxon>
        <taxon>Malassezia</taxon>
    </lineage>
</organism>
<dbReference type="InterPro" id="IPR011856">
    <property type="entry name" value="tRNA_endonuc-like_dom_sf"/>
</dbReference>
<dbReference type="Proteomes" id="UP000232875">
    <property type="component" value="Unassembled WGS sequence"/>
</dbReference>
<dbReference type="GO" id="GO:0005634">
    <property type="term" value="C:nucleus"/>
    <property type="evidence" value="ECO:0007669"/>
    <property type="project" value="UniProtKB-ARBA"/>
</dbReference>
<gene>
    <name evidence="3" type="ORF">MVES_000113</name>
</gene>
<feature type="region of interest" description="Disordered" evidence="2">
    <location>
        <begin position="86"/>
        <end position="115"/>
    </location>
</feature>
<evidence type="ECO:0000313" key="3">
    <source>
        <dbReference type="EMBL" id="PKI85476.1"/>
    </source>
</evidence>
<dbReference type="GO" id="GO:0006388">
    <property type="term" value="P:tRNA splicing, via endonucleolytic cleavage and ligation"/>
    <property type="evidence" value="ECO:0007669"/>
    <property type="project" value="InterPro"/>
</dbReference>
<dbReference type="OrthoDB" id="10002170at2759"/>
<dbReference type="Gene3D" id="3.30.310.50">
    <property type="entry name" value="Alpha-D-phosphohexomutase, C-terminal domain"/>
    <property type="match status" value="1"/>
</dbReference>